<proteinExistence type="predicted"/>
<keyword evidence="2" id="KW-1185">Reference proteome</keyword>
<dbReference type="EMBL" id="FOVR01000005">
    <property type="protein sequence ID" value="SFO40795.1"/>
    <property type="molecule type" value="Genomic_DNA"/>
</dbReference>
<dbReference type="OrthoDB" id="7864160at2"/>
<sequence>MDFGELVEHRDEFNIITNAQNNRARQQNMDDHNHELRGTNVGRMARFLSPEVREIVDGERKGKNGLSAMDMVLISAEYAHAFEVAERDIRGAQIKAGAFLDKVDAVIEKLQQEIDETLEQAVTLPNGKKAFMNERGEVYTEDGELVDQAIVDGIDWTDRPSLELREEQLRRMDKMQEFANEGSRLSLRLGDIDNELHDEDNPPDQDKVDALRDEAKEITKELEELDHGVDAISKHDVSHHVDSSPQVLAAITVLPPV</sequence>
<accession>A0A1I5GXS5</accession>
<evidence type="ECO:0000313" key="2">
    <source>
        <dbReference type="Proteomes" id="UP000199236"/>
    </source>
</evidence>
<gene>
    <name evidence="1" type="ORF">SAMN04488056_105250</name>
</gene>
<dbReference type="Proteomes" id="UP000199236">
    <property type="component" value="Unassembled WGS sequence"/>
</dbReference>
<dbReference type="STRING" id="655353.SAMN04488056_105250"/>
<evidence type="ECO:0000313" key="1">
    <source>
        <dbReference type="EMBL" id="SFO40795.1"/>
    </source>
</evidence>
<dbReference type="AlphaFoldDB" id="A0A1I5GXS5"/>
<name>A0A1I5GXS5_9HYPH</name>
<organism evidence="1 2">
    <name type="scientific">Cohaesibacter marisflavi</name>
    <dbReference type="NCBI Taxonomy" id="655353"/>
    <lineage>
        <taxon>Bacteria</taxon>
        <taxon>Pseudomonadati</taxon>
        <taxon>Pseudomonadota</taxon>
        <taxon>Alphaproteobacteria</taxon>
        <taxon>Hyphomicrobiales</taxon>
        <taxon>Cohaesibacteraceae</taxon>
    </lineage>
</organism>
<reference evidence="1 2" key="1">
    <citation type="submission" date="2016-10" db="EMBL/GenBank/DDBJ databases">
        <authorList>
            <person name="de Groot N.N."/>
        </authorList>
    </citation>
    <scope>NUCLEOTIDE SEQUENCE [LARGE SCALE GENOMIC DNA]</scope>
    <source>
        <strain evidence="1 2">CGMCC 1.9157</strain>
    </source>
</reference>
<protein>
    <submittedName>
        <fullName evidence="1">Uncharacterized protein</fullName>
    </submittedName>
</protein>
<dbReference type="RefSeq" id="WP_139229262.1">
    <property type="nucleotide sequence ID" value="NZ_FOVR01000005.1"/>
</dbReference>